<dbReference type="KEGG" id="vg:80518855"/>
<evidence type="ECO:0000313" key="2">
    <source>
        <dbReference type="EMBL" id="QKU35427.1"/>
    </source>
</evidence>
<name>A0A6N1NSH0_9VIRU</name>
<dbReference type="Gene3D" id="3.40.30.10">
    <property type="entry name" value="Glutaredoxin"/>
    <property type="match status" value="1"/>
</dbReference>
<dbReference type="EMBL" id="KY523104">
    <property type="protein sequence ID" value="QKU35427.1"/>
    <property type="molecule type" value="Genomic_DNA"/>
</dbReference>
<dbReference type="SUPFAM" id="SSF52833">
    <property type="entry name" value="Thioredoxin-like"/>
    <property type="match status" value="1"/>
</dbReference>
<accession>A0A6N1NSH0</accession>
<dbReference type="InterPro" id="IPR036249">
    <property type="entry name" value="Thioredoxin-like_sf"/>
</dbReference>
<dbReference type="GeneID" id="80518855"/>
<reference evidence="2" key="1">
    <citation type="submission" date="2017-01" db="EMBL/GenBank/DDBJ databases">
        <authorList>
            <person name="Assis F.L."/>
            <person name="Abrahao J.S."/>
            <person name="Silva L."/>
            <person name="Khalil J.B."/>
            <person name="Rodrigues R."/>
            <person name="Silva L.S."/>
            <person name="Arantes T."/>
            <person name="Boratto P."/>
            <person name="Andrade M."/>
            <person name="Kroon E.G."/>
            <person name="Ribeiro B."/>
            <person name="Bergier I."/>
            <person name="Seligmann H."/>
            <person name="Ghigo E."/>
            <person name="Colson P."/>
            <person name="Levasseur A."/>
            <person name="Raoult D."/>
            <person name="Scola B.L."/>
        </authorList>
    </citation>
    <scope>NUCLEOTIDE SEQUENCE</scope>
    <source>
        <strain evidence="2">Soda lake</strain>
    </source>
</reference>
<evidence type="ECO:0008006" key="3">
    <source>
        <dbReference type="Google" id="ProtNLM"/>
    </source>
</evidence>
<reference evidence="2" key="2">
    <citation type="journal article" date="2018" name="Nat. Commun.">
        <title>Tailed giant Tupanvirus possesses the most complete translational apparatus of the known virosphere.</title>
        <authorList>
            <person name="Abrahao J."/>
            <person name="Silva L."/>
            <person name="Silva L.S."/>
            <person name="Khalil J.Y.B."/>
            <person name="Rodrigues R."/>
            <person name="Arantes T."/>
            <person name="Assis F."/>
            <person name="Boratto P."/>
            <person name="Andrade M."/>
            <person name="Kroon E.G."/>
            <person name="Ribeiro B."/>
            <person name="Bergier I."/>
            <person name="Seligmann H."/>
            <person name="Ghigo E."/>
            <person name="Colson P."/>
            <person name="Levasseur A."/>
            <person name="Kroemer G."/>
            <person name="Raoult D."/>
            <person name="La Scola B."/>
        </authorList>
    </citation>
    <scope>NUCLEOTIDE SEQUENCE [LARGE SCALE GENOMIC DNA]</scope>
    <source>
        <strain evidence="2">Soda lake</strain>
    </source>
</reference>
<feature type="region of interest" description="Disordered" evidence="1">
    <location>
        <begin position="277"/>
        <end position="302"/>
    </location>
</feature>
<organism evidence="2">
    <name type="scientific">Tupanvirus soda lake</name>
    <dbReference type="NCBI Taxonomy" id="2126985"/>
    <lineage>
        <taxon>Viruses</taxon>
        <taxon>Varidnaviria</taxon>
        <taxon>Bamfordvirae</taxon>
        <taxon>Nucleocytoviricota</taxon>
        <taxon>Megaviricetes</taxon>
        <taxon>Imitervirales</taxon>
        <taxon>Mimiviridae</taxon>
        <taxon>Megamimivirinae</taxon>
        <taxon>Tupanvirus</taxon>
        <taxon>Tupanvirus salinum</taxon>
    </lineage>
</organism>
<protein>
    <recommendedName>
        <fullName evidence="3">Thioredoxin domain-containing protein</fullName>
    </recommendedName>
</protein>
<proteinExistence type="predicted"/>
<sequence length="329" mass="37102">MVDNFYKITSADELNKIFESAGDKLVILMFFTKHNGECRRALSAFEKSALNHTTSFFCVIDTDKFQGESRFVSNLNNMPKFECFYMGNSLGSYPTSNDKEIEQIVRSGEQYVMTQNNMKNSGMGQNNMMNQMGMMGMQQTQMNPMQIQQNVLNQAQMTNPVYFQYLMQNPMALQQLVQRQMMMQQQQQMIQPQMPMTSMTPMVSQMPMTTTPNVMGNMVAPVVPTVPQNTTPNQTLSSAMNTMSMPQQNNIIPTFQQMQQMFQIFQMMQQMGALNTNATPINNTASSSDTNQTTETNKQADVDNTIVLPNGDKLIPLPGGKFGLVKKSG</sequence>
<evidence type="ECO:0000256" key="1">
    <source>
        <dbReference type="SAM" id="MobiDB-lite"/>
    </source>
</evidence>
<feature type="compositionally biased region" description="Polar residues" evidence="1">
    <location>
        <begin position="277"/>
        <end position="299"/>
    </location>
</feature>
<dbReference type="RefSeq" id="YP_010782091.1">
    <property type="nucleotide sequence ID" value="NC_075039.1"/>
</dbReference>